<evidence type="ECO:0000313" key="2">
    <source>
        <dbReference type="EMBL" id="KAF6285880.1"/>
    </source>
</evidence>
<organism evidence="2 3">
    <name type="scientific">Myotis myotis</name>
    <name type="common">Greater mouse-eared bat</name>
    <name type="synonym">Vespertilio myotis</name>
    <dbReference type="NCBI Taxonomy" id="51298"/>
    <lineage>
        <taxon>Eukaryota</taxon>
        <taxon>Metazoa</taxon>
        <taxon>Chordata</taxon>
        <taxon>Craniata</taxon>
        <taxon>Vertebrata</taxon>
        <taxon>Euteleostomi</taxon>
        <taxon>Mammalia</taxon>
        <taxon>Eutheria</taxon>
        <taxon>Laurasiatheria</taxon>
        <taxon>Chiroptera</taxon>
        <taxon>Yangochiroptera</taxon>
        <taxon>Vespertilionidae</taxon>
        <taxon>Myotis</taxon>
    </lineage>
</organism>
<dbReference type="EMBL" id="JABWUV010000019">
    <property type="protein sequence ID" value="KAF6285880.1"/>
    <property type="molecule type" value="Genomic_DNA"/>
</dbReference>
<gene>
    <name evidence="2" type="ORF">mMyoMyo1_009451</name>
</gene>
<proteinExistence type="predicted"/>
<sequence length="125" mass="12110">MAAAPKMEDPGQDGGRSPSPPQGELSPGSRGQSGCRGSSRSASSSPDRKSTSFISSPGAPAISSSSISLGEGTRPAATAATLVWSGGGGRVAACAGLPLWAGESVPEAASSVVRLCLMGPGGQPT</sequence>
<feature type="compositionally biased region" description="Low complexity" evidence="1">
    <location>
        <begin position="26"/>
        <end position="68"/>
    </location>
</feature>
<feature type="region of interest" description="Disordered" evidence="1">
    <location>
        <begin position="1"/>
        <end position="75"/>
    </location>
</feature>
<name>A0A7J7SBT9_MYOMY</name>
<comment type="caution">
    <text evidence="2">The sequence shown here is derived from an EMBL/GenBank/DDBJ whole genome shotgun (WGS) entry which is preliminary data.</text>
</comment>
<dbReference type="AlphaFoldDB" id="A0A7J7SBT9"/>
<evidence type="ECO:0000313" key="3">
    <source>
        <dbReference type="Proteomes" id="UP000527355"/>
    </source>
</evidence>
<dbReference type="Proteomes" id="UP000527355">
    <property type="component" value="Unassembled WGS sequence"/>
</dbReference>
<accession>A0A7J7SBT9</accession>
<reference evidence="2 3" key="1">
    <citation type="journal article" date="2020" name="Nature">
        <title>Six reference-quality genomes reveal evolution of bat adaptations.</title>
        <authorList>
            <person name="Jebb D."/>
            <person name="Huang Z."/>
            <person name="Pippel M."/>
            <person name="Hughes G.M."/>
            <person name="Lavrichenko K."/>
            <person name="Devanna P."/>
            <person name="Winkler S."/>
            <person name="Jermiin L.S."/>
            <person name="Skirmuntt E.C."/>
            <person name="Katzourakis A."/>
            <person name="Burkitt-Gray L."/>
            <person name="Ray D.A."/>
            <person name="Sullivan K.A.M."/>
            <person name="Roscito J.G."/>
            <person name="Kirilenko B.M."/>
            <person name="Davalos L.M."/>
            <person name="Corthals A.P."/>
            <person name="Power M.L."/>
            <person name="Jones G."/>
            <person name="Ransome R.D."/>
            <person name="Dechmann D.K.N."/>
            <person name="Locatelli A.G."/>
            <person name="Puechmaille S.J."/>
            <person name="Fedrigo O."/>
            <person name="Jarvis E.D."/>
            <person name="Hiller M."/>
            <person name="Vernes S.C."/>
            <person name="Myers E.W."/>
            <person name="Teeling E.C."/>
        </authorList>
    </citation>
    <scope>NUCLEOTIDE SEQUENCE [LARGE SCALE GENOMIC DNA]</scope>
    <source>
        <strain evidence="2">MMyoMyo1</strain>
        <tissue evidence="2">Flight muscle</tissue>
    </source>
</reference>
<evidence type="ECO:0000256" key="1">
    <source>
        <dbReference type="SAM" id="MobiDB-lite"/>
    </source>
</evidence>
<protein>
    <submittedName>
        <fullName evidence="2">Uncharacterized protein</fullName>
    </submittedName>
</protein>
<keyword evidence="3" id="KW-1185">Reference proteome</keyword>